<feature type="domain" description="Gnk2-homologous" evidence="6">
    <location>
        <begin position="150"/>
        <end position="264"/>
    </location>
</feature>
<evidence type="ECO:0000259" key="6">
    <source>
        <dbReference type="PROSITE" id="PS51473"/>
    </source>
</evidence>
<dbReference type="RefSeq" id="XP_010466462.1">
    <property type="nucleotide sequence ID" value="XM_010468160.1"/>
</dbReference>
<dbReference type="PANTHER" id="PTHR32411">
    <property type="entry name" value="CYSTEINE-RICH REPEAT SECRETORY PROTEIN 38-RELATED"/>
    <property type="match status" value="1"/>
</dbReference>
<evidence type="ECO:0000313" key="8">
    <source>
        <dbReference type="RefSeq" id="XP_010466462.1"/>
    </source>
</evidence>
<dbReference type="Proteomes" id="UP000694864">
    <property type="component" value="Chromosome 15"/>
</dbReference>
<keyword evidence="4" id="KW-0677">Repeat</keyword>
<dbReference type="Pfam" id="PF01657">
    <property type="entry name" value="Stress-antifung"/>
    <property type="match status" value="2"/>
</dbReference>
<name>A0ABM0W6P6_CAMSA</name>
<dbReference type="PROSITE" id="PS51473">
    <property type="entry name" value="GNK2"/>
    <property type="match status" value="2"/>
</dbReference>
<keyword evidence="3" id="KW-0732">Signal</keyword>
<accession>A0ABM0W6P6</accession>
<dbReference type="Gene3D" id="3.30.430.20">
    <property type="entry name" value="Gnk2 domain, C-X8-C-X2-C motif"/>
    <property type="match status" value="2"/>
</dbReference>
<evidence type="ECO:0000256" key="5">
    <source>
        <dbReference type="ARBA" id="ARBA00038515"/>
    </source>
</evidence>
<comment type="subcellular location">
    <subcellularLocation>
        <location evidence="1">Secreted</location>
    </subcellularLocation>
</comment>
<evidence type="ECO:0000256" key="1">
    <source>
        <dbReference type="ARBA" id="ARBA00004613"/>
    </source>
</evidence>
<sequence length="275" mass="31281">MHSSSSVSKRLVLVPILVVAATQLLLVNSVSSLNLTNAYLHHKCLVNEGQYKPGSQYEKAFNELIKSFSDGSYNFHDGWGFTAMGKEPDMIAITYQCRVDSRGPKCGTCVINASSELLRKRCPRYRGAVIWYDQCIVEFSRFNTIGQINYDDNFCMPSVKNLSDDSISFENRSILLDNLTSLAITKIDKNIKGVKTPVRYAAGEKRFGKKNLYGMVQCSGGLTVKGCLECYTYYLIHYQDCWRNKQGVRVLSPSCNFRYELYPFINPRSPYYTKF</sequence>
<feature type="domain" description="Gnk2-homologous" evidence="6">
    <location>
        <begin position="39"/>
        <end position="144"/>
    </location>
</feature>
<protein>
    <submittedName>
        <fullName evidence="8">Cysteine-rich repeat secretory protein 18-like</fullName>
    </submittedName>
</protein>
<dbReference type="InterPro" id="IPR038408">
    <property type="entry name" value="GNK2_sf"/>
</dbReference>
<dbReference type="InterPro" id="IPR002902">
    <property type="entry name" value="GNK2"/>
</dbReference>
<evidence type="ECO:0000256" key="3">
    <source>
        <dbReference type="ARBA" id="ARBA00022729"/>
    </source>
</evidence>
<dbReference type="CDD" id="cd23509">
    <property type="entry name" value="Gnk2-like"/>
    <property type="match status" value="2"/>
</dbReference>
<keyword evidence="2" id="KW-0964">Secreted</keyword>
<dbReference type="PANTHER" id="PTHR32411:SF53">
    <property type="entry name" value="CYSTEINE-RICH REPEAT SECRETORY PROTEIN 18-RELATED"/>
    <property type="match status" value="1"/>
</dbReference>
<evidence type="ECO:0000313" key="7">
    <source>
        <dbReference type="Proteomes" id="UP000694864"/>
    </source>
</evidence>
<gene>
    <name evidence="8" type="primary">LOC104746638</name>
</gene>
<dbReference type="InterPro" id="IPR050581">
    <property type="entry name" value="CRR_secretory_protein"/>
</dbReference>
<proteinExistence type="inferred from homology"/>
<evidence type="ECO:0000256" key="4">
    <source>
        <dbReference type="ARBA" id="ARBA00022737"/>
    </source>
</evidence>
<organism evidence="7 8">
    <name type="scientific">Camelina sativa</name>
    <name type="common">False flax</name>
    <name type="synonym">Myagrum sativum</name>
    <dbReference type="NCBI Taxonomy" id="90675"/>
    <lineage>
        <taxon>Eukaryota</taxon>
        <taxon>Viridiplantae</taxon>
        <taxon>Streptophyta</taxon>
        <taxon>Embryophyta</taxon>
        <taxon>Tracheophyta</taxon>
        <taxon>Spermatophyta</taxon>
        <taxon>Magnoliopsida</taxon>
        <taxon>eudicotyledons</taxon>
        <taxon>Gunneridae</taxon>
        <taxon>Pentapetalae</taxon>
        <taxon>rosids</taxon>
        <taxon>malvids</taxon>
        <taxon>Brassicales</taxon>
        <taxon>Brassicaceae</taxon>
        <taxon>Camelineae</taxon>
        <taxon>Camelina</taxon>
    </lineage>
</organism>
<reference evidence="7" key="1">
    <citation type="journal article" date="2014" name="Nat. Commun.">
        <title>The emerging biofuel crop Camelina sativa retains a highly undifferentiated hexaploid genome structure.</title>
        <authorList>
            <person name="Kagale S."/>
            <person name="Koh C."/>
            <person name="Nixon J."/>
            <person name="Bollina V."/>
            <person name="Clarke W.E."/>
            <person name="Tuteja R."/>
            <person name="Spillane C."/>
            <person name="Robinson S.J."/>
            <person name="Links M.G."/>
            <person name="Clarke C."/>
            <person name="Higgins E.E."/>
            <person name="Huebert T."/>
            <person name="Sharpe A.G."/>
            <person name="Parkin I.A."/>
        </authorList>
    </citation>
    <scope>NUCLEOTIDE SEQUENCE [LARGE SCALE GENOMIC DNA]</scope>
    <source>
        <strain evidence="7">cv. DH55</strain>
    </source>
</reference>
<evidence type="ECO:0000256" key="2">
    <source>
        <dbReference type="ARBA" id="ARBA00022525"/>
    </source>
</evidence>
<keyword evidence="7" id="KW-1185">Reference proteome</keyword>
<reference evidence="8" key="2">
    <citation type="submission" date="2025-08" db="UniProtKB">
        <authorList>
            <consortium name="RefSeq"/>
        </authorList>
    </citation>
    <scope>IDENTIFICATION</scope>
    <source>
        <tissue evidence="8">Leaf</tissue>
    </source>
</reference>
<comment type="similarity">
    <text evidence="5">Belongs to the cysteine-rich repeat secretory protein family.</text>
</comment>
<dbReference type="GeneID" id="104746638"/>